<dbReference type="InterPro" id="IPR003653">
    <property type="entry name" value="Peptidase_C48_C"/>
</dbReference>
<evidence type="ECO:0000256" key="4">
    <source>
        <dbReference type="ARBA" id="ARBA00022807"/>
    </source>
</evidence>
<dbReference type="GO" id="GO:0006508">
    <property type="term" value="P:proteolysis"/>
    <property type="evidence" value="ECO:0007669"/>
    <property type="project" value="UniProtKB-KW"/>
</dbReference>
<dbReference type="GO" id="GO:0016929">
    <property type="term" value="F:deSUMOylase activity"/>
    <property type="evidence" value="ECO:0007669"/>
    <property type="project" value="TreeGrafter"/>
</dbReference>
<dbReference type="SUPFAM" id="SSF54001">
    <property type="entry name" value="Cysteine proteinases"/>
    <property type="match status" value="1"/>
</dbReference>
<evidence type="ECO:0000313" key="6">
    <source>
        <dbReference type="Proteomes" id="UP000248483"/>
    </source>
</evidence>
<evidence type="ECO:0000256" key="2">
    <source>
        <dbReference type="ARBA" id="ARBA00022670"/>
    </source>
</evidence>
<evidence type="ECO:0000256" key="3">
    <source>
        <dbReference type="ARBA" id="ARBA00022801"/>
    </source>
</evidence>
<dbReference type="GO" id="GO:0016926">
    <property type="term" value="P:protein desumoylation"/>
    <property type="evidence" value="ECO:0007669"/>
    <property type="project" value="TreeGrafter"/>
</dbReference>
<keyword evidence="2" id="KW-0645">Protease</keyword>
<reference evidence="7" key="1">
    <citation type="submission" date="2025-08" db="UniProtKB">
        <authorList>
            <consortium name="RefSeq"/>
        </authorList>
    </citation>
    <scope>IDENTIFICATION</scope>
    <source>
        <tissue evidence="7">Blood</tissue>
    </source>
</reference>
<dbReference type="RefSeq" id="XP_022419001.1">
    <property type="nucleotide sequence ID" value="XM_022563293.1"/>
</dbReference>
<dbReference type="GO" id="GO:0060255">
    <property type="term" value="P:regulation of macromolecule metabolic process"/>
    <property type="evidence" value="ECO:0007669"/>
    <property type="project" value="UniProtKB-ARBA"/>
</dbReference>
<organism evidence="6 7">
    <name type="scientific">Delphinapterus leucas</name>
    <name type="common">Beluga whale</name>
    <dbReference type="NCBI Taxonomy" id="9749"/>
    <lineage>
        <taxon>Eukaryota</taxon>
        <taxon>Metazoa</taxon>
        <taxon>Chordata</taxon>
        <taxon>Craniata</taxon>
        <taxon>Vertebrata</taxon>
        <taxon>Euteleostomi</taxon>
        <taxon>Mammalia</taxon>
        <taxon>Eutheria</taxon>
        <taxon>Laurasiatheria</taxon>
        <taxon>Artiodactyla</taxon>
        <taxon>Whippomorpha</taxon>
        <taxon>Cetacea</taxon>
        <taxon>Odontoceti</taxon>
        <taxon>Monodontidae</taxon>
        <taxon>Delphinapterus</taxon>
    </lineage>
</organism>
<comment type="similarity">
    <text evidence="1">Belongs to the peptidase C48 family.</text>
</comment>
<sequence>SDYSHPVCNLSLFFLRCSKGKLSDTEKTLGIRLENEGRRGLQLEPDLSEEVSARLRLGSGSNGLLRRKMSVLETKEKNCSSKERDKRTDDLLELTEDMEKEISNALGHGPQDEILSSAFKLRITRGDIQTLKNYHWLNDEVINFYMNLLVERNKKQGYPALYAFSTFFYPKLKSGGYQAVKRWTKGVNLFEQELILVPIHRKVHWSLVVIDLRKKCLKYLDSMGQKGHRICEILLQYLQDESKTKRNIDLNVLEWTHYSMKPHVSGDHLYFKYFVAFPVSSVLFRLGFLPPLTHSSVGMHSPEVYIVRMITSKSSEIHLTKLFAFKPLSCFLNYKC</sequence>
<keyword evidence="3" id="KW-0378">Hydrolase</keyword>
<evidence type="ECO:0000256" key="1">
    <source>
        <dbReference type="ARBA" id="ARBA00005234"/>
    </source>
</evidence>
<dbReference type="GO" id="GO:0080090">
    <property type="term" value="P:regulation of primary metabolic process"/>
    <property type="evidence" value="ECO:0007669"/>
    <property type="project" value="UniProtKB-ARBA"/>
</dbReference>
<dbReference type="PANTHER" id="PTHR12606">
    <property type="entry name" value="SENTRIN/SUMO-SPECIFIC PROTEASE"/>
    <property type="match status" value="1"/>
</dbReference>
<dbReference type="GeneID" id="111169255"/>
<dbReference type="PANTHER" id="PTHR12606:SF11">
    <property type="entry name" value="SENTRIN-SPECIFIC PROTEASE 2"/>
    <property type="match status" value="1"/>
</dbReference>
<dbReference type="STRING" id="9749.A0A2Y9MDC4"/>
<dbReference type="FunFam" id="3.40.395.10:FF:000001">
    <property type="entry name" value="Sentrin-specific protease 1"/>
    <property type="match status" value="1"/>
</dbReference>
<gene>
    <name evidence="7" type="primary">LOC111169255</name>
</gene>
<dbReference type="InParanoid" id="A0A2Y9MDC4"/>
<evidence type="ECO:0000259" key="5">
    <source>
        <dbReference type="PROSITE" id="PS50600"/>
    </source>
</evidence>
<name>A0A2Y9MDC4_DELLE</name>
<dbReference type="GO" id="GO:0005634">
    <property type="term" value="C:nucleus"/>
    <property type="evidence" value="ECO:0007669"/>
    <property type="project" value="TreeGrafter"/>
</dbReference>
<accession>A0A2Y9MDC4</accession>
<dbReference type="PROSITE" id="PS50600">
    <property type="entry name" value="ULP_PROTEASE"/>
    <property type="match status" value="1"/>
</dbReference>
<dbReference type="AlphaFoldDB" id="A0A2Y9MDC4"/>
<feature type="domain" description="Ubiquitin-like protease family profile" evidence="5">
    <location>
        <begin position="121"/>
        <end position="336"/>
    </location>
</feature>
<proteinExistence type="inferred from homology"/>
<dbReference type="Pfam" id="PF02902">
    <property type="entry name" value="Peptidase_C48"/>
    <property type="match status" value="1"/>
</dbReference>
<keyword evidence="6" id="KW-1185">Reference proteome</keyword>
<dbReference type="Gene3D" id="3.40.395.10">
    <property type="entry name" value="Adenoviral Proteinase, Chain A"/>
    <property type="match status" value="1"/>
</dbReference>
<dbReference type="InterPro" id="IPR038765">
    <property type="entry name" value="Papain-like_cys_pep_sf"/>
</dbReference>
<feature type="non-terminal residue" evidence="7">
    <location>
        <position position="1"/>
    </location>
</feature>
<dbReference type="Proteomes" id="UP000248483">
    <property type="component" value="Unplaced"/>
</dbReference>
<evidence type="ECO:0000313" key="7">
    <source>
        <dbReference type="RefSeq" id="XP_022419001.1"/>
    </source>
</evidence>
<dbReference type="KEGG" id="dle:111169255"/>
<protein>
    <submittedName>
        <fullName evidence="7">Sentrin-specific protease 2-like</fullName>
    </submittedName>
</protein>
<keyword evidence="4" id="KW-0788">Thiol protease</keyword>